<dbReference type="AlphaFoldDB" id="A0A4R2J4F6"/>
<comment type="caution">
    <text evidence="1">The sequence shown here is derived from an EMBL/GenBank/DDBJ whole genome shotgun (WGS) entry which is preliminary data.</text>
</comment>
<dbReference type="OrthoDB" id="2679623at2"/>
<evidence type="ECO:0000313" key="1">
    <source>
        <dbReference type="EMBL" id="TCO52647.1"/>
    </source>
</evidence>
<evidence type="ECO:0008006" key="3">
    <source>
        <dbReference type="Google" id="ProtNLM"/>
    </source>
</evidence>
<sequence>MIGRDALSAKLDALIQEHYAGRKVPGTAAIAKEIREQTGFRISTGTLHKLRTGQTEVPTGSRLEALAAFFGRPMAYFLDHEASTDDMNLAVALRDKGVRAIALRSADLSEKSQKAILDMIDRAREIERIDSPVNDRLDAPAEDD</sequence>
<dbReference type="Gene3D" id="1.10.260.40">
    <property type="entry name" value="lambda repressor-like DNA-binding domains"/>
    <property type="match status" value="1"/>
</dbReference>
<name>A0A4R2J4F6_9PSEU</name>
<dbReference type="EMBL" id="SLWS01000012">
    <property type="protein sequence ID" value="TCO52647.1"/>
    <property type="molecule type" value="Genomic_DNA"/>
</dbReference>
<dbReference type="GO" id="GO:0003677">
    <property type="term" value="F:DNA binding"/>
    <property type="evidence" value="ECO:0007669"/>
    <property type="project" value="InterPro"/>
</dbReference>
<evidence type="ECO:0000313" key="2">
    <source>
        <dbReference type="Proteomes" id="UP000295680"/>
    </source>
</evidence>
<dbReference type="InterPro" id="IPR010982">
    <property type="entry name" value="Lambda_DNA-bd_dom_sf"/>
</dbReference>
<dbReference type="Proteomes" id="UP000295680">
    <property type="component" value="Unassembled WGS sequence"/>
</dbReference>
<dbReference type="RefSeq" id="WP_132124540.1">
    <property type="nucleotide sequence ID" value="NZ_SLWS01000012.1"/>
</dbReference>
<reference evidence="1 2" key="1">
    <citation type="submission" date="2019-03" db="EMBL/GenBank/DDBJ databases">
        <title>Genomic Encyclopedia of Type Strains, Phase IV (KMG-IV): sequencing the most valuable type-strain genomes for metagenomic binning, comparative biology and taxonomic classification.</title>
        <authorList>
            <person name="Goeker M."/>
        </authorList>
    </citation>
    <scope>NUCLEOTIDE SEQUENCE [LARGE SCALE GENOMIC DNA]</scope>
    <source>
        <strain evidence="1 2">DSM 45934</strain>
    </source>
</reference>
<gene>
    <name evidence="1" type="ORF">EV192_112379</name>
</gene>
<proteinExistence type="predicted"/>
<accession>A0A4R2J4F6</accession>
<organism evidence="1 2">
    <name type="scientific">Actinocrispum wychmicini</name>
    <dbReference type="NCBI Taxonomy" id="1213861"/>
    <lineage>
        <taxon>Bacteria</taxon>
        <taxon>Bacillati</taxon>
        <taxon>Actinomycetota</taxon>
        <taxon>Actinomycetes</taxon>
        <taxon>Pseudonocardiales</taxon>
        <taxon>Pseudonocardiaceae</taxon>
        <taxon>Actinocrispum</taxon>
    </lineage>
</organism>
<keyword evidence="2" id="KW-1185">Reference proteome</keyword>
<protein>
    <recommendedName>
        <fullName evidence="3">Helix-turn-helix protein</fullName>
    </recommendedName>
</protein>